<dbReference type="EMBL" id="CP045875">
    <property type="protein sequence ID" value="QGG48710.1"/>
    <property type="molecule type" value="Genomic_DNA"/>
</dbReference>
<dbReference type="PANTHER" id="PTHR30250:SF21">
    <property type="entry name" value="LIPID II FLIPPASE MURJ"/>
    <property type="match status" value="1"/>
</dbReference>
<gene>
    <name evidence="7" type="ORF">FTV88_2617</name>
</gene>
<feature type="transmembrane region" description="Helical" evidence="6">
    <location>
        <begin position="243"/>
        <end position="263"/>
    </location>
</feature>
<protein>
    <submittedName>
        <fullName evidence="7">Polysaccharide biosynthesis protein</fullName>
    </submittedName>
</protein>
<feature type="transmembrane region" description="Helical" evidence="6">
    <location>
        <begin position="423"/>
        <end position="447"/>
    </location>
</feature>
<dbReference type="AlphaFoldDB" id="A0A5Q2N8Y1"/>
<evidence type="ECO:0000256" key="5">
    <source>
        <dbReference type="ARBA" id="ARBA00023136"/>
    </source>
</evidence>
<name>A0A5Q2N8Y1_9FIRM</name>
<feature type="transmembrane region" description="Helical" evidence="6">
    <location>
        <begin position="155"/>
        <end position="170"/>
    </location>
</feature>
<evidence type="ECO:0000313" key="8">
    <source>
        <dbReference type="Proteomes" id="UP000366051"/>
    </source>
</evidence>
<feature type="transmembrane region" description="Helical" evidence="6">
    <location>
        <begin position="113"/>
        <end position="134"/>
    </location>
</feature>
<keyword evidence="5 6" id="KW-0472">Membrane</keyword>
<dbReference type="PIRSF" id="PIRSF038958">
    <property type="entry name" value="PG_synth_SpoVB"/>
    <property type="match status" value="1"/>
</dbReference>
<feature type="transmembrane region" description="Helical" evidence="6">
    <location>
        <begin position="369"/>
        <end position="390"/>
    </location>
</feature>
<evidence type="ECO:0000256" key="3">
    <source>
        <dbReference type="ARBA" id="ARBA00022692"/>
    </source>
</evidence>
<comment type="subcellular location">
    <subcellularLocation>
        <location evidence="1">Cell membrane</location>
        <topology evidence="1">Multi-pass membrane protein</topology>
    </subcellularLocation>
</comment>
<keyword evidence="3 6" id="KW-0812">Transmembrane</keyword>
<dbReference type="InterPro" id="IPR002797">
    <property type="entry name" value="Polysacc_synth"/>
</dbReference>
<keyword evidence="8" id="KW-1185">Reference proteome</keyword>
<feature type="transmembrane region" description="Helical" evidence="6">
    <location>
        <begin position="176"/>
        <end position="201"/>
    </location>
</feature>
<keyword evidence="2" id="KW-1003">Cell membrane</keyword>
<feature type="transmembrane region" description="Helical" evidence="6">
    <location>
        <begin position="397"/>
        <end position="417"/>
    </location>
</feature>
<evidence type="ECO:0000313" key="7">
    <source>
        <dbReference type="EMBL" id="QGG48710.1"/>
    </source>
</evidence>
<dbReference type="KEGG" id="hcv:FTV88_2617"/>
<sequence>MTGALWLTAAGVISKFLGAFYRIPLARILGPEGVGLYQMAYPLYTMVLNLATAGLPVAISVLVARKSAQGDHSNALRIFTASFWLLFVLGLGATYLLYMYAEVLAVRILKDERAIYSLWAVAPAIFLASMMAAIRGYFQGYQQMMPTALSQVAEQLVRVGTILLLTIFLMDKGIELAAAGATFGAVTGGLAGLMVLLFLFYRWKGNLSFRSSVYHNEMIREVAMTRSEALQGKSSYLSLWKSLLLLSMPIALGGLVTPVMQTVDAVLIPRGLQLTGYTAPEAAAMFGEFSGMATVLIFLPTMVTGAVGSSLVPAISSAWSAGNQQLARENYVTALRLVTIISWPAAVGLAVLALPICTLLFHAPGAASSLTWLAPAVVFTAFYQVATAGLQGMGRTFFPVIALALGAFIKGAFNLWALPVYGLAGAAVGSNVAFGLAALMTVSYLHWRSPFGFSWLFTLFKPAVAATIMGVYAATMLPYLTDWLGPWPGLLLVVLSSGLVYLMTLLAVGGLRSSDLAALPRVGPKLAQWQRRFWGR</sequence>
<feature type="transmembrane region" description="Helical" evidence="6">
    <location>
        <begin position="42"/>
        <end position="64"/>
    </location>
</feature>
<feature type="transmembrane region" description="Helical" evidence="6">
    <location>
        <begin position="337"/>
        <end position="363"/>
    </location>
</feature>
<dbReference type="PANTHER" id="PTHR30250">
    <property type="entry name" value="PST FAMILY PREDICTED COLANIC ACID TRANSPORTER"/>
    <property type="match status" value="1"/>
</dbReference>
<accession>A0A5Q2N8Y1</accession>
<evidence type="ECO:0000256" key="2">
    <source>
        <dbReference type="ARBA" id="ARBA00022475"/>
    </source>
</evidence>
<evidence type="ECO:0000256" key="6">
    <source>
        <dbReference type="SAM" id="Phobius"/>
    </source>
</evidence>
<evidence type="ECO:0000256" key="4">
    <source>
        <dbReference type="ARBA" id="ARBA00022989"/>
    </source>
</evidence>
<dbReference type="CDD" id="cd13124">
    <property type="entry name" value="MATE_SpoVB_like"/>
    <property type="match status" value="1"/>
</dbReference>
<feature type="transmembrane region" description="Helical" evidence="6">
    <location>
        <begin position="487"/>
        <end position="511"/>
    </location>
</feature>
<feature type="transmembrane region" description="Helical" evidence="6">
    <location>
        <begin position="459"/>
        <end position="481"/>
    </location>
</feature>
<reference evidence="8" key="1">
    <citation type="submission" date="2019-11" db="EMBL/GenBank/DDBJ databases">
        <title>Genome sequence of Heliorestis convoluta strain HH, an alkaliphilic and minimalistic phototrophic bacterium from a soda lake in Egypt.</title>
        <authorList>
            <person name="Dewey E.D."/>
            <person name="Stokes L.M."/>
            <person name="Burchell B.M."/>
            <person name="Shaffer K.N."/>
            <person name="Huntington A.M."/>
            <person name="Baker J.M."/>
            <person name="Nadendla S."/>
            <person name="Giglio M.G."/>
            <person name="Touchman J.W."/>
            <person name="Blankenship R.E."/>
            <person name="Madigan M.T."/>
            <person name="Sattley W.M."/>
        </authorList>
    </citation>
    <scope>NUCLEOTIDE SEQUENCE [LARGE SCALE GENOMIC DNA]</scope>
    <source>
        <strain evidence="8">HH</strain>
    </source>
</reference>
<dbReference type="GO" id="GO:0005886">
    <property type="term" value="C:plasma membrane"/>
    <property type="evidence" value="ECO:0007669"/>
    <property type="project" value="UniProtKB-SubCell"/>
</dbReference>
<feature type="transmembrane region" description="Helical" evidence="6">
    <location>
        <begin position="76"/>
        <end position="101"/>
    </location>
</feature>
<proteinExistence type="predicted"/>
<keyword evidence="4 6" id="KW-1133">Transmembrane helix</keyword>
<dbReference type="InterPro" id="IPR024923">
    <property type="entry name" value="PG_synth_SpoVB"/>
</dbReference>
<dbReference type="Proteomes" id="UP000366051">
    <property type="component" value="Chromosome"/>
</dbReference>
<feature type="transmembrane region" description="Helical" evidence="6">
    <location>
        <begin position="295"/>
        <end position="316"/>
    </location>
</feature>
<dbReference type="InterPro" id="IPR050833">
    <property type="entry name" value="Poly_Biosynth_Transport"/>
</dbReference>
<dbReference type="Pfam" id="PF01943">
    <property type="entry name" value="Polysacc_synt"/>
    <property type="match status" value="1"/>
</dbReference>
<organism evidence="7 8">
    <name type="scientific">Heliorestis convoluta</name>
    <dbReference type="NCBI Taxonomy" id="356322"/>
    <lineage>
        <taxon>Bacteria</taxon>
        <taxon>Bacillati</taxon>
        <taxon>Bacillota</taxon>
        <taxon>Clostridia</taxon>
        <taxon>Eubacteriales</taxon>
        <taxon>Heliobacteriaceae</taxon>
        <taxon>Heliorestis</taxon>
    </lineage>
</organism>
<evidence type="ECO:0000256" key="1">
    <source>
        <dbReference type="ARBA" id="ARBA00004651"/>
    </source>
</evidence>